<sequence>MHSQQSYTIPDYTAVTTEVTDQPHPRSHRQMSQRDVNINHMRSASSLHQTPNSFNRTTRTPLNRRDASAHSSIKKTLLTETINKKEEDLLKRLTDLQSLGTNQALKNKNEPHHQSASQLSSTPDNQKQLNSDGPSHSLLNSYQGLIDAQRDVNDELLKSGSSRASQSNQYRDLEIEHKIKDEDRNFLERMKNRFLTSNAEQNSNQNSAQKELIKSQSSPVLSNQAFQQNVLNLVQPTKLDYGLYHVPPTMNMQTMPSENPSQNQSRISIESSTLISYKQQPVTLNKEEDYMGQINRQKPPTHIQARNQFYQYKVPEPKSDLELLEEIRQNERMFEEMENQIDLNKNRNSNNNMMPPPIPIDESTRKKKVKRGSKQKIIKGSEDEMRRSSQVRSPRQSQPLSPQQRGYTYDQQPYLVNQQQHNVILDGRQLLQQRKRWQQDDRQINELLNKLQVQQIEFTNKDQQVLFSLTRQVQSLQKKVDSGDYEETQRLQRELNLEKDVVLKNEQKIYKLEQFIENLKHHEKKEIVDTQNQSKVLEKQIKDIKNKMMVSENLVSKKQMEIELLKQKLEKKMHEDDKYLIRDRNIFEKHFGRQPRPAEEKAYDIQREKLEKQVELLEREVDRLNAQNLELQNENYALSKGQIPAEEAHYFKKGDGGLTIKIRELENENQQLQKALKQNANDFKDLLKEIDQQKKSNIERDQQMEAMEQEMKIRPNLSSMKATQMKMQEMEQEIKSLQKQNDELNNEIMIFRNNSVSKLQMFIIFQGTHINQKSQQKNEQIKGGLLIKNNQGSFMSAGDARMIIEEIQEILKLETEDPGQIIETIRKLEKVVKAVPRMENFIQNICKQMSEDPNRPTPIEQIIPQIQYLRDIAINQAGPLQQFKRDLIYLLFQRDNINMQNQDLIMEIERLIIEKEQMKQQSVVETESQRAFKYILELFESKDSTQLLDKVNQTFVYVNEFNTFMRIIRGILQMDNSITVTTCLNAVRNIVIGYTQGQIMRQQ</sequence>
<dbReference type="EMBL" id="CCKQ01013230">
    <property type="protein sequence ID" value="CDW84876.1"/>
    <property type="molecule type" value="Genomic_DNA"/>
</dbReference>
<evidence type="ECO:0000256" key="1">
    <source>
        <dbReference type="ARBA" id="ARBA00004300"/>
    </source>
</evidence>
<dbReference type="GO" id="GO:0070507">
    <property type="term" value="P:regulation of microtubule cytoskeleton organization"/>
    <property type="evidence" value="ECO:0007669"/>
    <property type="project" value="InterPro"/>
</dbReference>
<dbReference type="InParanoid" id="A0A078ASD8"/>
<keyword evidence="5" id="KW-0802">TPR repeat</keyword>
<evidence type="ECO:0000256" key="6">
    <source>
        <dbReference type="ARBA" id="ARBA00023054"/>
    </source>
</evidence>
<protein>
    <recommendedName>
        <fullName evidence="3">Centrosomal protein of 70 kDa</fullName>
    </recommendedName>
</protein>
<dbReference type="GO" id="GO:0005813">
    <property type="term" value="C:centrosome"/>
    <property type="evidence" value="ECO:0007669"/>
    <property type="project" value="UniProtKB-SubCell"/>
</dbReference>
<feature type="region of interest" description="Disordered" evidence="10">
    <location>
        <begin position="107"/>
        <end position="139"/>
    </location>
</feature>
<comment type="function">
    <text evidence="8">Plays a role in the organization of both preexisting and nascent microtubules in interphase cells. During mitosis, required for the organization and orientation of the mitotic spindle.</text>
</comment>
<dbReference type="GO" id="GO:0060271">
    <property type="term" value="P:cilium assembly"/>
    <property type="evidence" value="ECO:0007669"/>
    <property type="project" value="InterPro"/>
</dbReference>
<evidence type="ECO:0000256" key="5">
    <source>
        <dbReference type="ARBA" id="ARBA00022803"/>
    </source>
</evidence>
<feature type="compositionally biased region" description="Low complexity" evidence="10">
    <location>
        <begin position="388"/>
        <end position="405"/>
    </location>
</feature>
<dbReference type="PANTHER" id="PTHR14594:SF1">
    <property type="entry name" value="CENTROSOMAL PROTEIN OF 70 KDA"/>
    <property type="match status" value="1"/>
</dbReference>
<evidence type="ECO:0000256" key="3">
    <source>
        <dbReference type="ARBA" id="ARBA00018408"/>
    </source>
</evidence>
<evidence type="ECO:0000313" key="12">
    <source>
        <dbReference type="Proteomes" id="UP000039865"/>
    </source>
</evidence>
<dbReference type="InterPro" id="IPR037692">
    <property type="entry name" value="CEP70"/>
</dbReference>
<organism evidence="11 12">
    <name type="scientific">Stylonychia lemnae</name>
    <name type="common">Ciliate</name>
    <dbReference type="NCBI Taxonomy" id="5949"/>
    <lineage>
        <taxon>Eukaryota</taxon>
        <taxon>Sar</taxon>
        <taxon>Alveolata</taxon>
        <taxon>Ciliophora</taxon>
        <taxon>Intramacronucleata</taxon>
        <taxon>Spirotrichea</taxon>
        <taxon>Stichotrichia</taxon>
        <taxon>Sporadotrichida</taxon>
        <taxon>Oxytrichidae</taxon>
        <taxon>Stylonychinae</taxon>
        <taxon>Stylonychia</taxon>
    </lineage>
</organism>
<dbReference type="AlphaFoldDB" id="A0A078ASD8"/>
<dbReference type="Proteomes" id="UP000039865">
    <property type="component" value="Unassembled WGS sequence"/>
</dbReference>
<feature type="region of interest" description="Disordered" evidence="10">
    <location>
        <begin position="1"/>
        <end position="71"/>
    </location>
</feature>
<feature type="region of interest" description="Disordered" evidence="10">
    <location>
        <begin position="343"/>
        <end position="406"/>
    </location>
</feature>
<dbReference type="PANTHER" id="PTHR14594">
    <property type="entry name" value="CENTROSOMAL PROTEIN OF 70 KDA"/>
    <property type="match status" value="1"/>
</dbReference>
<evidence type="ECO:0000313" key="11">
    <source>
        <dbReference type="EMBL" id="CDW84876.1"/>
    </source>
</evidence>
<keyword evidence="4" id="KW-0963">Cytoplasm</keyword>
<reference evidence="11 12" key="1">
    <citation type="submission" date="2014-06" db="EMBL/GenBank/DDBJ databases">
        <authorList>
            <person name="Swart Estienne"/>
        </authorList>
    </citation>
    <scope>NUCLEOTIDE SEQUENCE [LARGE SCALE GENOMIC DNA]</scope>
    <source>
        <strain evidence="11 12">130c</strain>
    </source>
</reference>
<feature type="region of interest" description="Disordered" evidence="10">
    <location>
        <begin position="196"/>
        <end position="216"/>
    </location>
</feature>
<feature type="compositionally biased region" description="Polar residues" evidence="10">
    <location>
        <begin position="1"/>
        <end position="20"/>
    </location>
</feature>
<name>A0A078ASD8_STYLE</name>
<comment type="subcellular location">
    <subcellularLocation>
        <location evidence="1">Cytoplasm</location>
        <location evidence="1">Cytoskeleton</location>
        <location evidence="1">Microtubule organizing center</location>
        <location evidence="1">Centrosome</location>
    </subcellularLocation>
</comment>
<keyword evidence="6 9" id="KW-0175">Coiled coil</keyword>
<dbReference type="GO" id="GO:0043015">
    <property type="term" value="F:gamma-tubulin binding"/>
    <property type="evidence" value="ECO:0007669"/>
    <property type="project" value="InterPro"/>
</dbReference>
<evidence type="ECO:0000256" key="9">
    <source>
        <dbReference type="SAM" id="Coils"/>
    </source>
</evidence>
<feature type="coiled-coil region" evidence="9">
    <location>
        <begin position="527"/>
        <end position="754"/>
    </location>
</feature>
<feature type="compositionally biased region" description="Low complexity" evidence="10">
    <location>
        <begin position="197"/>
        <end position="209"/>
    </location>
</feature>
<feature type="compositionally biased region" description="Polar residues" evidence="10">
    <location>
        <begin position="114"/>
        <end position="139"/>
    </location>
</feature>
<feature type="compositionally biased region" description="Polar residues" evidence="10">
    <location>
        <begin position="33"/>
        <end position="61"/>
    </location>
</feature>
<dbReference type="OrthoDB" id="287426at2759"/>
<keyword evidence="7" id="KW-0206">Cytoskeleton</keyword>
<evidence type="ECO:0000256" key="8">
    <source>
        <dbReference type="ARBA" id="ARBA00025273"/>
    </source>
</evidence>
<accession>A0A078ASD8</accession>
<feature type="compositionally biased region" description="Basic residues" evidence="10">
    <location>
        <begin position="365"/>
        <end position="377"/>
    </location>
</feature>
<evidence type="ECO:0000256" key="10">
    <source>
        <dbReference type="SAM" id="MobiDB-lite"/>
    </source>
</evidence>
<comment type="subunit">
    <text evidence="2">Directly interacts with tubulin-gamma; this interaction determines centrosomal localization.</text>
</comment>
<evidence type="ECO:0000256" key="4">
    <source>
        <dbReference type="ARBA" id="ARBA00022490"/>
    </source>
</evidence>
<proteinExistence type="predicted"/>
<evidence type="ECO:0000256" key="7">
    <source>
        <dbReference type="ARBA" id="ARBA00023212"/>
    </source>
</evidence>
<evidence type="ECO:0000256" key="2">
    <source>
        <dbReference type="ARBA" id="ARBA00011832"/>
    </source>
</evidence>
<gene>
    <name evidence="11" type="primary">Contig18624.g19786</name>
    <name evidence="11" type="ORF">STYLEM_13945</name>
</gene>
<feature type="coiled-coil region" evidence="9">
    <location>
        <begin position="894"/>
        <end position="921"/>
    </location>
</feature>
<keyword evidence="12" id="KW-1185">Reference proteome</keyword>